<accession>A0A1C6UF37</accession>
<dbReference type="Proteomes" id="UP000199696">
    <property type="component" value="Unassembled WGS sequence"/>
</dbReference>
<dbReference type="InterPro" id="IPR009695">
    <property type="entry name" value="Diacylglyc_glucosyltr_N"/>
</dbReference>
<dbReference type="GO" id="GO:0016758">
    <property type="term" value="F:hexosyltransferase activity"/>
    <property type="evidence" value="ECO:0007669"/>
    <property type="project" value="InterPro"/>
</dbReference>
<dbReference type="EMBL" id="FMHY01000002">
    <property type="protein sequence ID" value="SCL52568.1"/>
    <property type="molecule type" value="Genomic_DNA"/>
</dbReference>
<evidence type="ECO:0000256" key="3">
    <source>
        <dbReference type="ARBA" id="ARBA00022679"/>
    </source>
</evidence>
<dbReference type="Pfam" id="PF13692">
    <property type="entry name" value="Glyco_trans_1_4"/>
    <property type="match status" value="1"/>
</dbReference>
<proteinExistence type="inferred from homology"/>
<dbReference type="SUPFAM" id="SSF53756">
    <property type="entry name" value="UDP-Glycosyltransferase/glycogen phosphorylase"/>
    <property type="match status" value="1"/>
</dbReference>
<feature type="domain" description="Diacylglycerol glucosyltransferase N-terminal" evidence="5">
    <location>
        <begin position="50"/>
        <end position="169"/>
    </location>
</feature>
<evidence type="ECO:0000313" key="6">
    <source>
        <dbReference type="EMBL" id="SCL52568.1"/>
    </source>
</evidence>
<keyword evidence="7" id="KW-1185">Reference proteome</keyword>
<organism evidence="6 7">
    <name type="scientific">Micromonospora eburnea</name>
    <dbReference type="NCBI Taxonomy" id="227316"/>
    <lineage>
        <taxon>Bacteria</taxon>
        <taxon>Bacillati</taxon>
        <taxon>Actinomycetota</taxon>
        <taxon>Actinomycetes</taxon>
        <taxon>Micromonosporales</taxon>
        <taxon>Micromonosporaceae</taxon>
        <taxon>Micromonospora</taxon>
    </lineage>
</organism>
<name>A0A1C6UF37_9ACTN</name>
<protein>
    <submittedName>
        <fullName evidence="6">UDP-N-acetylglucosamine:LPS N-acetylglucosamine transferase</fullName>
    </submittedName>
</protein>
<evidence type="ECO:0000256" key="4">
    <source>
        <dbReference type="SAM" id="MobiDB-lite"/>
    </source>
</evidence>
<keyword evidence="2" id="KW-0328">Glycosyltransferase</keyword>
<dbReference type="GO" id="GO:0016020">
    <property type="term" value="C:membrane"/>
    <property type="evidence" value="ECO:0007669"/>
    <property type="project" value="GOC"/>
</dbReference>
<gene>
    <name evidence="6" type="ORF">GA0070604_2587</name>
</gene>
<evidence type="ECO:0000259" key="5">
    <source>
        <dbReference type="Pfam" id="PF06925"/>
    </source>
</evidence>
<evidence type="ECO:0000256" key="2">
    <source>
        <dbReference type="ARBA" id="ARBA00022676"/>
    </source>
</evidence>
<keyword evidence="3 6" id="KW-0808">Transferase</keyword>
<sequence length="416" mass="45091">MDGTTLGMRRDMESPGRIVVVSADVGGGHDTAAAELTRRLRGRGLVVDRLNFLDVLPRPAHWAFKEMYRGILRWLPWGYDVLFALGNRSRFSVSVLRMLLRPVRHRMRRAIPADTRVVVTTYPFANQLLGPLRRQGRLDVPLITYVTDFVLHPTWHSPGVDVYCAVRHAEVYPASAADDIDITVVQPLVSPAFTAPAAVDRRHARRRFGLPVDERLALIVAGAWGAGELKATVAEVAATGRVRPVVVCGRNEVLRRQLRADHPYVFGWVDDMPTLMRAVDVVVENAGGLTCQEALACGVPVVTYRPIPGHGRANASVLARSGLTRWVPDRDQLGPVLTALTGDPRSTRGAGTRLPGHLARADPTESWLDPASVVAEAASRAASAGGRERGRRALVDSVGDAAAVVAALLQSSGGPW</sequence>
<dbReference type="PANTHER" id="PTHR43025:SF3">
    <property type="entry name" value="MONOGALACTOSYLDIACYLGLYCEROL SYNTHASE 1, CHLOROPLASTIC"/>
    <property type="match status" value="1"/>
</dbReference>
<reference evidence="7" key="1">
    <citation type="submission" date="2016-06" db="EMBL/GenBank/DDBJ databases">
        <authorList>
            <person name="Varghese N."/>
            <person name="Submissions Spin"/>
        </authorList>
    </citation>
    <scope>NUCLEOTIDE SEQUENCE [LARGE SCALE GENOMIC DNA]</scope>
    <source>
        <strain evidence="7">DSM 44814</strain>
    </source>
</reference>
<feature type="region of interest" description="Disordered" evidence="4">
    <location>
        <begin position="342"/>
        <end position="362"/>
    </location>
</feature>
<evidence type="ECO:0000313" key="7">
    <source>
        <dbReference type="Proteomes" id="UP000199696"/>
    </source>
</evidence>
<dbReference type="GO" id="GO:0009247">
    <property type="term" value="P:glycolipid biosynthetic process"/>
    <property type="evidence" value="ECO:0007669"/>
    <property type="project" value="InterPro"/>
</dbReference>
<dbReference type="Gene3D" id="3.40.50.2000">
    <property type="entry name" value="Glycogen Phosphorylase B"/>
    <property type="match status" value="1"/>
</dbReference>
<comment type="similarity">
    <text evidence="1">Belongs to the glycosyltransferase 28 family.</text>
</comment>
<dbReference type="Pfam" id="PF06925">
    <property type="entry name" value="MGDG_synth"/>
    <property type="match status" value="1"/>
</dbReference>
<dbReference type="AlphaFoldDB" id="A0A1C6UF37"/>
<dbReference type="PANTHER" id="PTHR43025">
    <property type="entry name" value="MONOGALACTOSYLDIACYLGLYCEROL SYNTHASE"/>
    <property type="match status" value="1"/>
</dbReference>
<dbReference type="InterPro" id="IPR050519">
    <property type="entry name" value="Glycosyltransf_28_UgtP"/>
</dbReference>
<dbReference type="STRING" id="227316.GA0070604_2587"/>
<evidence type="ECO:0000256" key="1">
    <source>
        <dbReference type="ARBA" id="ARBA00006962"/>
    </source>
</evidence>